<dbReference type="AlphaFoldDB" id="A0A9D4CP14"/>
<protein>
    <submittedName>
        <fullName evidence="1">Uncharacterized protein</fullName>
    </submittedName>
</protein>
<dbReference type="Gene3D" id="3.30.70.1820">
    <property type="entry name" value="L1 transposable element, RRM domain"/>
    <property type="match status" value="1"/>
</dbReference>
<gene>
    <name evidence="1" type="ORF">DPMN_053933</name>
</gene>
<name>A0A9D4CP14_DREPO</name>
<reference evidence="1" key="1">
    <citation type="journal article" date="2019" name="bioRxiv">
        <title>The Genome of the Zebra Mussel, Dreissena polymorpha: A Resource for Invasive Species Research.</title>
        <authorList>
            <person name="McCartney M.A."/>
            <person name="Auch B."/>
            <person name="Kono T."/>
            <person name="Mallez S."/>
            <person name="Zhang Y."/>
            <person name="Obille A."/>
            <person name="Becker A."/>
            <person name="Abrahante J.E."/>
            <person name="Garbe J."/>
            <person name="Badalamenti J.P."/>
            <person name="Herman A."/>
            <person name="Mangelson H."/>
            <person name="Liachko I."/>
            <person name="Sullivan S."/>
            <person name="Sone E.D."/>
            <person name="Koren S."/>
            <person name="Silverstein K.A.T."/>
            <person name="Beckman K.B."/>
            <person name="Gohl D.M."/>
        </authorList>
    </citation>
    <scope>NUCLEOTIDE SEQUENCE</scope>
    <source>
        <strain evidence="1">Duluth1</strain>
        <tissue evidence="1">Whole animal</tissue>
    </source>
</reference>
<accession>A0A9D4CP14</accession>
<organism evidence="1 2">
    <name type="scientific">Dreissena polymorpha</name>
    <name type="common">Zebra mussel</name>
    <name type="synonym">Mytilus polymorpha</name>
    <dbReference type="NCBI Taxonomy" id="45954"/>
    <lineage>
        <taxon>Eukaryota</taxon>
        <taxon>Metazoa</taxon>
        <taxon>Spiralia</taxon>
        <taxon>Lophotrochozoa</taxon>
        <taxon>Mollusca</taxon>
        <taxon>Bivalvia</taxon>
        <taxon>Autobranchia</taxon>
        <taxon>Heteroconchia</taxon>
        <taxon>Euheterodonta</taxon>
        <taxon>Imparidentia</taxon>
        <taxon>Neoheterodontei</taxon>
        <taxon>Myida</taxon>
        <taxon>Dreissenoidea</taxon>
        <taxon>Dreissenidae</taxon>
        <taxon>Dreissena</taxon>
    </lineage>
</organism>
<dbReference type="Proteomes" id="UP000828390">
    <property type="component" value="Unassembled WGS sequence"/>
</dbReference>
<sequence length="120" mass="14141">MKGSSHKVENCFNLQNKLSVVEFKISDHDHRLKLLEYKSIDLEARCRRNYLLISGIPEEKDEDCLQQILIILREKLEINPCPPIPRSHSLGRYKHGSTRPIILYYLNYRDTLYILSSARK</sequence>
<proteinExistence type="predicted"/>
<evidence type="ECO:0000313" key="1">
    <source>
        <dbReference type="EMBL" id="KAH3727987.1"/>
    </source>
</evidence>
<keyword evidence="2" id="KW-1185">Reference proteome</keyword>
<dbReference type="EMBL" id="JAIWYP010000012">
    <property type="protein sequence ID" value="KAH3727987.1"/>
    <property type="molecule type" value="Genomic_DNA"/>
</dbReference>
<comment type="caution">
    <text evidence="1">The sequence shown here is derived from an EMBL/GenBank/DDBJ whole genome shotgun (WGS) entry which is preliminary data.</text>
</comment>
<evidence type="ECO:0000313" key="2">
    <source>
        <dbReference type="Proteomes" id="UP000828390"/>
    </source>
</evidence>
<reference evidence="1" key="2">
    <citation type="submission" date="2020-11" db="EMBL/GenBank/DDBJ databases">
        <authorList>
            <person name="McCartney M.A."/>
            <person name="Auch B."/>
            <person name="Kono T."/>
            <person name="Mallez S."/>
            <person name="Becker A."/>
            <person name="Gohl D.M."/>
            <person name="Silverstein K.A.T."/>
            <person name="Koren S."/>
            <person name="Bechman K.B."/>
            <person name="Herman A."/>
            <person name="Abrahante J.E."/>
            <person name="Garbe J."/>
        </authorList>
    </citation>
    <scope>NUCLEOTIDE SEQUENCE</scope>
    <source>
        <strain evidence="1">Duluth1</strain>
        <tissue evidence="1">Whole animal</tissue>
    </source>
</reference>